<sequence>MPDINEIINFFRNDDSQEQKQRDRELRERHKKSRDKYENMKYKQLWKMRLAKHIINDLKNYGPANLIHVNALSSLTKRPIRIWKSMNNLYRIVNDQTNKSSNENFIDIEYHEQSLNSIGHWTLLNNKDPINVELDLNACLFAVIAAQIGKSTNDLRNNVIDFLTNNIRQLIDQIDEFISLNNNDEKLLMIGGARYIGTSPKAAGIILDKSQNVFSHTCKAYGHPRGHASNTAVTGPCDSVENYSRTTNSMKSGFLSKSDQNNVAHLALSHEVTQQAMRELNNGATSMTVTLSRRDLQKNHRALPKMREYYNGEPYSEELDIIQVTLVLRHHQDKYNDPNADVFVHTCFPRSS</sequence>
<name>A0A2A3EE56_APICC</name>
<protein>
    <submittedName>
        <fullName evidence="2">Uncharacterized protein</fullName>
    </submittedName>
</protein>
<feature type="region of interest" description="Disordered" evidence="1">
    <location>
        <begin position="15"/>
        <end position="35"/>
    </location>
</feature>
<evidence type="ECO:0000256" key="1">
    <source>
        <dbReference type="SAM" id="MobiDB-lite"/>
    </source>
</evidence>
<evidence type="ECO:0000313" key="2">
    <source>
        <dbReference type="EMBL" id="PBC29456.1"/>
    </source>
</evidence>
<accession>A0A2A3EE56</accession>
<dbReference type="STRING" id="94128.A0A2A3EE56"/>
<evidence type="ECO:0000313" key="3">
    <source>
        <dbReference type="Proteomes" id="UP000242457"/>
    </source>
</evidence>
<feature type="compositionally biased region" description="Basic and acidic residues" evidence="1">
    <location>
        <begin position="15"/>
        <end position="28"/>
    </location>
</feature>
<keyword evidence="3" id="KW-1185">Reference proteome</keyword>
<dbReference type="OrthoDB" id="7553586at2759"/>
<reference evidence="2 3" key="1">
    <citation type="submission" date="2014-07" db="EMBL/GenBank/DDBJ databases">
        <title>Genomic and transcriptomic analysis on Apis cerana provide comprehensive insights into honey bee biology.</title>
        <authorList>
            <person name="Diao Q."/>
            <person name="Sun L."/>
            <person name="Zheng H."/>
            <person name="Zheng H."/>
            <person name="Xu S."/>
            <person name="Wang S."/>
            <person name="Zeng Z."/>
            <person name="Hu F."/>
            <person name="Su S."/>
            <person name="Wu J."/>
        </authorList>
    </citation>
    <scope>NUCLEOTIDE SEQUENCE [LARGE SCALE GENOMIC DNA]</scope>
    <source>
        <tissue evidence="2">Pupae without intestine</tissue>
    </source>
</reference>
<dbReference type="EMBL" id="KZ288285">
    <property type="protein sequence ID" value="PBC29456.1"/>
    <property type="molecule type" value="Genomic_DNA"/>
</dbReference>
<dbReference type="Proteomes" id="UP000242457">
    <property type="component" value="Unassembled WGS sequence"/>
</dbReference>
<proteinExistence type="predicted"/>
<gene>
    <name evidence="2" type="ORF">APICC_03294</name>
</gene>
<organism evidence="2 3">
    <name type="scientific">Apis cerana cerana</name>
    <name type="common">Oriental honeybee</name>
    <dbReference type="NCBI Taxonomy" id="94128"/>
    <lineage>
        <taxon>Eukaryota</taxon>
        <taxon>Metazoa</taxon>
        <taxon>Ecdysozoa</taxon>
        <taxon>Arthropoda</taxon>
        <taxon>Hexapoda</taxon>
        <taxon>Insecta</taxon>
        <taxon>Pterygota</taxon>
        <taxon>Neoptera</taxon>
        <taxon>Endopterygota</taxon>
        <taxon>Hymenoptera</taxon>
        <taxon>Apocrita</taxon>
        <taxon>Aculeata</taxon>
        <taxon>Apoidea</taxon>
        <taxon>Anthophila</taxon>
        <taxon>Apidae</taxon>
        <taxon>Apis</taxon>
    </lineage>
</organism>
<dbReference type="AlphaFoldDB" id="A0A2A3EE56"/>